<dbReference type="GO" id="GO:0009307">
    <property type="term" value="P:DNA restriction-modification system"/>
    <property type="evidence" value="ECO:0007669"/>
    <property type="project" value="UniProtKB-KW"/>
</dbReference>
<accession>K0YM25</accession>
<dbReference type="PRINTS" id="PR00105">
    <property type="entry name" value="C5METTRFRASE"/>
</dbReference>
<sequence>MQLQFVSVTAAAKALDVSADTIRRWNKLGLIKATRDKNGKRLFNLKEIQRLQRKLNGEGEEASFRVLKEDSAIEKATCIDLFAGAGGTALGFANAGLSHVYLNEFNAKAAATLRNNSKKQNLGWNVDDRDIRDVSFKGMKAEVIQAGFPCQAFSYAGKSRGFNDTRGTLFFEFARAIEEVRPKIAIGENVRGLLRHDEGRTLETMLNTLDELGYYVNYRVLRAQYLDVPQKRERLIIFAVRKDLSCPILFPREKDYFISLREALKDCPASDGQQYPEKKKAVMDLVPEGGCWRDLPDDIAREYMGGSYYLGGGKTGMARRLSWDYPSLTLTCSPAQKQTERCHPSETRPLNIREYARIQTFPDEWEFTGGISDQYKQIGNAVPVNLGYHIGRCVLASLGYIERTEDMEQVCPIVLNHEGR</sequence>
<evidence type="ECO:0000313" key="9">
    <source>
        <dbReference type="EMBL" id="EJZ84358.1"/>
    </source>
</evidence>
<comment type="similarity">
    <text evidence="5 6">Belongs to the class I-like SAM-binding methyltransferase superfamily. C5-methyltransferase family.</text>
</comment>
<dbReference type="InParanoid" id="K0YM25"/>
<dbReference type="EMBL" id="ADMD01000002">
    <property type="protein sequence ID" value="EJZ84358.1"/>
    <property type="molecule type" value="Genomic_DNA"/>
</dbReference>
<dbReference type="Gene3D" id="3.40.50.150">
    <property type="entry name" value="Vaccinia Virus protein VP39"/>
    <property type="match status" value="1"/>
</dbReference>
<dbReference type="Pfam" id="PF00376">
    <property type="entry name" value="MerR"/>
    <property type="match status" value="1"/>
</dbReference>
<keyword evidence="10" id="KW-1185">Reference proteome</keyword>
<keyword evidence="3 5" id="KW-0949">S-adenosyl-L-methionine</keyword>
<evidence type="ECO:0000256" key="4">
    <source>
        <dbReference type="ARBA" id="ARBA00022747"/>
    </source>
</evidence>
<dbReference type="PANTHER" id="PTHR10629">
    <property type="entry name" value="CYTOSINE-SPECIFIC METHYLTRANSFERASE"/>
    <property type="match status" value="1"/>
</dbReference>
<dbReference type="CDD" id="cd00315">
    <property type="entry name" value="Cyt_C5_DNA_methylase"/>
    <property type="match status" value="1"/>
</dbReference>
<proteinExistence type="inferred from homology"/>
<dbReference type="Proteomes" id="UP000006069">
    <property type="component" value="Unassembled WGS sequence"/>
</dbReference>
<dbReference type="Pfam" id="PF00145">
    <property type="entry name" value="DNA_methylase"/>
    <property type="match status" value="1"/>
</dbReference>
<protein>
    <recommendedName>
        <fullName evidence="7">Cytosine-specific methyltransferase</fullName>
        <ecNumber evidence="7">2.1.1.37</ecNumber>
    </recommendedName>
</protein>
<dbReference type="InterPro" id="IPR009061">
    <property type="entry name" value="DNA-bd_dom_put_sf"/>
</dbReference>
<dbReference type="SUPFAM" id="SSF53335">
    <property type="entry name" value="S-adenosyl-L-methionine-dependent methyltransferases"/>
    <property type="match status" value="1"/>
</dbReference>
<dbReference type="PROSITE" id="PS51679">
    <property type="entry name" value="SAM_MT_C5"/>
    <property type="match status" value="1"/>
</dbReference>
<dbReference type="Gene3D" id="3.90.120.10">
    <property type="entry name" value="DNA Methylase, subunit A, domain 2"/>
    <property type="match status" value="1"/>
</dbReference>
<reference evidence="9 10" key="1">
    <citation type="submission" date="2012-08" db="EMBL/GenBank/DDBJ databases">
        <title>The Genome Sequence of Slackia piriformis YIT 12062.</title>
        <authorList>
            <consortium name="The Broad Institute Genome Sequencing Platform"/>
            <person name="Earl A."/>
            <person name="Ward D."/>
            <person name="Feldgarden M."/>
            <person name="Gevers D."/>
            <person name="Morotomi M."/>
            <person name="Walker B."/>
            <person name="Young S.K."/>
            <person name="Zeng Q."/>
            <person name="Gargeya S."/>
            <person name="Fitzgerald M."/>
            <person name="Haas B."/>
            <person name="Abouelleil A."/>
            <person name="Alvarado L."/>
            <person name="Arachchi H.M."/>
            <person name="Berlin A.M."/>
            <person name="Chapman S.B."/>
            <person name="Goldberg J."/>
            <person name="Griggs A."/>
            <person name="Gujja S."/>
            <person name="Hansen M."/>
            <person name="Howarth C."/>
            <person name="Imamovic A."/>
            <person name="Larimer J."/>
            <person name="McCowen C."/>
            <person name="Montmayeur A."/>
            <person name="Murphy C."/>
            <person name="Neiman D."/>
            <person name="Pearson M."/>
            <person name="Priest M."/>
            <person name="Roberts A."/>
            <person name="Saif S."/>
            <person name="Shea T."/>
            <person name="Sisk P."/>
            <person name="Sykes S."/>
            <person name="Wortman J."/>
            <person name="Nusbaum C."/>
            <person name="Birren B."/>
        </authorList>
    </citation>
    <scope>NUCLEOTIDE SEQUENCE [LARGE SCALE GENOMIC DNA]</scope>
    <source>
        <strain evidence="9 10">YIT 12062</strain>
    </source>
</reference>
<feature type="domain" description="HTH merR-type" evidence="8">
    <location>
        <begin position="11"/>
        <end position="53"/>
    </location>
</feature>
<dbReference type="GO" id="GO:0003677">
    <property type="term" value="F:DNA binding"/>
    <property type="evidence" value="ECO:0007669"/>
    <property type="project" value="InterPro"/>
</dbReference>
<evidence type="ECO:0000256" key="5">
    <source>
        <dbReference type="PROSITE-ProRule" id="PRU01016"/>
    </source>
</evidence>
<dbReference type="HOGENOM" id="CLU_006958_2_0_11"/>
<dbReference type="InterPro" id="IPR000551">
    <property type="entry name" value="MerR-type_HTH_dom"/>
</dbReference>
<comment type="caution">
    <text evidence="9">The sequence shown here is derived from an EMBL/GenBank/DDBJ whole genome shotgun (WGS) entry which is preliminary data.</text>
</comment>
<feature type="active site" evidence="5">
    <location>
        <position position="150"/>
    </location>
</feature>
<dbReference type="PATRIC" id="fig|742818.3.peg.720"/>
<evidence type="ECO:0000256" key="2">
    <source>
        <dbReference type="ARBA" id="ARBA00022679"/>
    </source>
</evidence>
<evidence type="ECO:0000259" key="8">
    <source>
        <dbReference type="PROSITE" id="PS50937"/>
    </source>
</evidence>
<organism evidence="9 10">
    <name type="scientific">Slackia piriformis YIT 12062</name>
    <dbReference type="NCBI Taxonomy" id="742818"/>
    <lineage>
        <taxon>Bacteria</taxon>
        <taxon>Bacillati</taxon>
        <taxon>Actinomycetota</taxon>
        <taxon>Coriobacteriia</taxon>
        <taxon>Eggerthellales</taxon>
        <taxon>Eggerthellaceae</taxon>
        <taxon>Slackia</taxon>
    </lineage>
</organism>
<dbReference type="GO" id="GO:0006355">
    <property type="term" value="P:regulation of DNA-templated transcription"/>
    <property type="evidence" value="ECO:0007669"/>
    <property type="project" value="InterPro"/>
</dbReference>
<dbReference type="InterPro" id="IPR018117">
    <property type="entry name" value="C5_DNA_meth_AS"/>
</dbReference>
<evidence type="ECO:0000256" key="7">
    <source>
        <dbReference type="RuleBase" id="RU000417"/>
    </source>
</evidence>
<name>K0YM25_9ACTN</name>
<dbReference type="PANTHER" id="PTHR10629:SF52">
    <property type="entry name" value="DNA (CYTOSINE-5)-METHYLTRANSFERASE 1"/>
    <property type="match status" value="1"/>
</dbReference>
<dbReference type="NCBIfam" id="TIGR00675">
    <property type="entry name" value="dcm"/>
    <property type="match status" value="1"/>
</dbReference>
<dbReference type="SUPFAM" id="SSF46955">
    <property type="entry name" value="Putative DNA-binding domain"/>
    <property type="match status" value="1"/>
</dbReference>
<dbReference type="InterPro" id="IPR050390">
    <property type="entry name" value="C5-Methyltransferase"/>
</dbReference>
<dbReference type="PROSITE" id="PS50937">
    <property type="entry name" value="HTH_MERR_2"/>
    <property type="match status" value="1"/>
</dbReference>
<comment type="catalytic activity">
    <reaction evidence="7">
        <text>a 2'-deoxycytidine in DNA + S-adenosyl-L-methionine = a 5-methyl-2'-deoxycytidine in DNA + S-adenosyl-L-homocysteine + H(+)</text>
        <dbReference type="Rhea" id="RHEA:13681"/>
        <dbReference type="Rhea" id="RHEA-COMP:11369"/>
        <dbReference type="Rhea" id="RHEA-COMP:11370"/>
        <dbReference type="ChEBI" id="CHEBI:15378"/>
        <dbReference type="ChEBI" id="CHEBI:57856"/>
        <dbReference type="ChEBI" id="CHEBI:59789"/>
        <dbReference type="ChEBI" id="CHEBI:85452"/>
        <dbReference type="ChEBI" id="CHEBI:85454"/>
        <dbReference type="EC" id="2.1.1.37"/>
    </reaction>
</comment>
<dbReference type="PROSITE" id="PS00095">
    <property type="entry name" value="C5_MTASE_2"/>
    <property type="match status" value="1"/>
</dbReference>
<dbReference type="PROSITE" id="PS00094">
    <property type="entry name" value="C5_MTASE_1"/>
    <property type="match status" value="1"/>
</dbReference>
<dbReference type="eggNOG" id="COG0270">
    <property type="taxonomic scope" value="Bacteria"/>
</dbReference>
<dbReference type="GO" id="GO:0032259">
    <property type="term" value="P:methylation"/>
    <property type="evidence" value="ECO:0007669"/>
    <property type="project" value="UniProtKB-KW"/>
</dbReference>
<keyword evidence="2 5" id="KW-0808">Transferase</keyword>
<dbReference type="InterPro" id="IPR031303">
    <property type="entry name" value="C5_meth_CS"/>
</dbReference>
<dbReference type="GO" id="GO:0044027">
    <property type="term" value="P:negative regulation of gene expression via chromosomal CpG island methylation"/>
    <property type="evidence" value="ECO:0007669"/>
    <property type="project" value="TreeGrafter"/>
</dbReference>
<dbReference type="InterPro" id="IPR029063">
    <property type="entry name" value="SAM-dependent_MTases_sf"/>
</dbReference>
<dbReference type="CDD" id="cd04762">
    <property type="entry name" value="HTH_MerR-trunc"/>
    <property type="match status" value="1"/>
</dbReference>
<keyword evidence="1 5" id="KW-0489">Methyltransferase</keyword>
<evidence type="ECO:0000256" key="1">
    <source>
        <dbReference type="ARBA" id="ARBA00022603"/>
    </source>
</evidence>
<evidence type="ECO:0000313" key="10">
    <source>
        <dbReference type="Proteomes" id="UP000006069"/>
    </source>
</evidence>
<evidence type="ECO:0000256" key="6">
    <source>
        <dbReference type="RuleBase" id="RU000416"/>
    </source>
</evidence>
<dbReference type="Gene3D" id="1.10.1660.10">
    <property type="match status" value="1"/>
</dbReference>
<dbReference type="InterPro" id="IPR001525">
    <property type="entry name" value="C5_MeTfrase"/>
</dbReference>
<gene>
    <name evidence="9" type="ORF">HMPREF9451_00668</name>
</gene>
<dbReference type="GO" id="GO:0003886">
    <property type="term" value="F:DNA (cytosine-5-)-methyltransferase activity"/>
    <property type="evidence" value="ECO:0007669"/>
    <property type="project" value="UniProtKB-EC"/>
</dbReference>
<evidence type="ECO:0000256" key="3">
    <source>
        <dbReference type="ARBA" id="ARBA00022691"/>
    </source>
</evidence>
<dbReference type="EC" id="2.1.1.37" evidence="7"/>
<dbReference type="AlphaFoldDB" id="K0YM25"/>
<keyword evidence="4" id="KW-0680">Restriction system</keyword>